<name>G7YG44_CLOSI</name>
<keyword evidence="4" id="KW-1185">Reference proteome</keyword>
<reference key="2">
    <citation type="submission" date="2011-10" db="EMBL/GenBank/DDBJ databases">
        <title>The genome and transcriptome sequence of Clonorchis sinensis provide insights into the carcinogenic liver fluke.</title>
        <authorList>
            <person name="Wang X."/>
            <person name="Huang Y."/>
            <person name="Chen W."/>
            <person name="Liu H."/>
            <person name="Guo L."/>
            <person name="Chen Y."/>
            <person name="Luo F."/>
            <person name="Zhou W."/>
            <person name="Sun J."/>
            <person name="Mao Q."/>
            <person name="Liang P."/>
            <person name="Zhou C."/>
            <person name="Tian Y."/>
            <person name="Men J."/>
            <person name="Lv X."/>
            <person name="Huang L."/>
            <person name="Zhou J."/>
            <person name="Hu Y."/>
            <person name="Li R."/>
            <person name="Zhang F."/>
            <person name="Lei H."/>
            <person name="Li X."/>
            <person name="Hu X."/>
            <person name="Liang C."/>
            <person name="Xu J."/>
            <person name="Wu Z."/>
            <person name="Yu X."/>
        </authorList>
    </citation>
    <scope>NUCLEOTIDE SEQUENCE</scope>
    <source>
        <strain>Henan</strain>
    </source>
</reference>
<organism evidence="3 4">
    <name type="scientific">Clonorchis sinensis</name>
    <name type="common">Chinese liver fluke</name>
    <dbReference type="NCBI Taxonomy" id="79923"/>
    <lineage>
        <taxon>Eukaryota</taxon>
        <taxon>Metazoa</taxon>
        <taxon>Spiralia</taxon>
        <taxon>Lophotrochozoa</taxon>
        <taxon>Platyhelminthes</taxon>
        <taxon>Trematoda</taxon>
        <taxon>Digenea</taxon>
        <taxon>Opisthorchiida</taxon>
        <taxon>Opisthorchiata</taxon>
        <taxon>Opisthorchiidae</taxon>
        <taxon>Clonorchis</taxon>
    </lineage>
</organism>
<evidence type="ECO:0000313" key="3">
    <source>
        <dbReference type="EMBL" id="GAA51927.1"/>
    </source>
</evidence>
<proteinExistence type="predicted"/>
<dbReference type="SMART" id="SM00054">
    <property type="entry name" value="EFh"/>
    <property type="match status" value="2"/>
</dbReference>
<feature type="domain" description="EF-hand" evidence="2">
    <location>
        <begin position="141"/>
        <end position="176"/>
    </location>
</feature>
<reference evidence="3" key="1">
    <citation type="journal article" date="2011" name="Genome Biol.">
        <title>The draft genome of the carcinogenic human liver fluke Clonorchis sinensis.</title>
        <authorList>
            <person name="Wang X."/>
            <person name="Chen W."/>
            <person name="Huang Y."/>
            <person name="Sun J."/>
            <person name="Men J."/>
            <person name="Liu H."/>
            <person name="Luo F."/>
            <person name="Guo L."/>
            <person name="Lv X."/>
            <person name="Deng C."/>
            <person name="Zhou C."/>
            <person name="Fan Y."/>
            <person name="Li X."/>
            <person name="Huang L."/>
            <person name="Hu Y."/>
            <person name="Liang C."/>
            <person name="Hu X."/>
            <person name="Xu J."/>
            <person name="Yu X."/>
        </authorList>
    </citation>
    <scope>NUCLEOTIDE SEQUENCE [LARGE SCALE GENOMIC DNA]</scope>
    <source>
        <strain evidence="3">Henan</strain>
    </source>
</reference>
<dbReference type="PROSITE" id="PS50222">
    <property type="entry name" value="EF_HAND_2"/>
    <property type="match status" value="2"/>
</dbReference>
<protein>
    <recommendedName>
        <fullName evidence="2">EF-hand domain-containing protein</fullName>
    </recommendedName>
</protein>
<dbReference type="InterPro" id="IPR002048">
    <property type="entry name" value="EF_hand_dom"/>
</dbReference>
<gene>
    <name evidence="3" type="ORF">CLF_107072</name>
</gene>
<dbReference type="AlphaFoldDB" id="G7YG44"/>
<dbReference type="PROSITE" id="PS00018">
    <property type="entry name" value="EF_HAND_1"/>
    <property type="match status" value="2"/>
</dbReference>
<dbReference type="InterPro" id="IPR011992">
    <property type="entry name" value="EF-hand-dom_pair"/>
</dbReference>
<dbReference type="InterPro" id="IPR018247">
    <property type="entry name" value="EF_Hand_1_Ca_BS"/>
</dbReference>
<dbReference type="EMBL" id="DF143217">
    <property type="protein sequence ID" value="GAA51927.1"/>
    <property type="molecule type" value="Genomic_DNA"/>
</dbReference>
<sequence length="210" mass="23993">MKQETLYRGLLKLFSIVDLDGDNRVSYDELNFGFKRFGFTENECSSGRVTECRRFTLRFTVCEMPGECVEHELEPKLEFSLKFTGLISLYFNQQGPLSGQIKGSKKDKNTGGPSRHDVVTNHRSCLIVRKITRRIMCQFSLLDNFSKKFMRKFDKDSDGYLTLGEYKAAFGIPEEFLEEVENAPSLQNGISYAMRFAGADQSNALSLRQS</sequence>
<dbReference type="Proteomes" id="UP000008909">
    <property type="component" value="Unassembled WGS sequence"/>
</dbReference>
<dbReference type="Pfam" id="PF13202">
    <property type="entry name" value="EF-hand_5"/>
    <property type="match status" value="2"/>
</dbReference>
<feature type="domain" description="EF-hand" evidence="2">
    <location>
        <begin position="5"/>
        <end position="40"/>
    </location>
</feature>
<keyword evidence="1" id="KW-0106">Calcium</keyword>
<dbReference type="Gene3D" id="1.10.238.10">
    <property type="entry name" value="EF-hand"/>
    <property type="match status" value="1"/>
</dbReference>
<evidence type="ECO:0000256" key="1">
    <source>
        <dbReference type="ARBA" id="ARBA00022837"/>
    </source>
</evidence>
<accession>G7YG44</accession>
<evidence type="ECO:0000313" key="4">
    <source>
        <dbReference type="Proteomes" id="UP000008909"/>
    </source>
</evidence>
<evidence type="ECO:0000259" key="2">
    <source>
        <dbReference type="PROSITE" id="PS50222"/>
    </source>
</evidence>
<dbReference type="GO" id="GO:0005509">
    <property type="term" value="F:calcium ion binding"/>
    <property type="evidence" value="ECO:0007669"/>
    <property type="project" value="InterPro"/>
</dbReference>
<dbReference type="SUPFAM" id="SSF47473">
    <property type="entry name" value="EF-hand"/>
    <property type="match status" value="1"/>
</dbReference>